<sequence>MNHKDSTFVIIQLILFASYLIEIESLRFTSPKYIQSISILFILFASIILFIALIQLNINISIFPSPKKNAKLITNGVFKYSRHPIYLALFLLTFFGGIYFQSGFKIGVSVLLFLLFYFKTKYEEAKLTIVFPEYKDYSLKTKRFFPFLK</sequence>
<dbReference type="InterPro" id="IPR007269">
    <property type="entry name" value="ICMT_MeTrfase"/>
</dbReference>
<keyword evidence="3 5" id="KW-1133">Transmembrane helix</keyword>
<evidence type="ECO:0008006" key="8">
    <source>
        <dbReference type="Google" id="ProtNLM"/>
    </source>
</evidence>
<gene>
    <name evidence="6" type="ORF">GCM10011312_22400</name>
</gene>
<evidence type="ECO:0000256" key="2">
    <source>
        <dbReference type="ARBA" id="ARBA00022692"/>
    </source>
</evidence>
<evidence type="ECO:0000313" key="6">
    <source>
        <dbReference type="EMBL" id="GGD98408.1"/>
    </source>
</evidence>
<evidence type="ECO:0000256" key="4">
    <source>
        <dbReference type="ARBA" id="ARBA00023136"/>
    </source>
</evidence>
<organism evidence="6 7">
    <name type="scientific">Planktosalinus lacus</name>
    <dbReference type="NCBI Taxonomy" id="1526573"/>
    <lineage>
        <taxon>Bacteria</taxon>
        <taxon>Pseudomonadati</taxon>
        <taxon>Bacteroidota</taxon>
        <taxon>Flavobacteriia</taxon>
        <taxon>Flavobacteriales</taxon>
        <taxon>Flavobacteriaceae</taxon>
        <taxon>Planktosalinus</taxon>
    </lineage>
</organism>
<dbReference type="EMBL" id="BMGK01000009">
    <property type="protein sequence ID" value="GGD98408.1"/>
    <property type="molecule type" value="Genomic_DNA"/>
</dbReference>
<dbReference type="GO" id="GO:0016020">
    <property type="term" value="C:membrane"/>
    <property type="evidence" value="ECO:0007669"/>
    <property type="project" value="UniProtKB-SubCell"/>
</dbReference>
<comment type="subcellular location">
    <subcellularLocation>
        <location evidence="1">Membrane</location>
        <topology evidence="1">Multi-pass membrane protein</topology>
    </subcellularLocation>
</comment>
<dbReference type="GO" id="GO:0004671">
    <property type="term" value="F:protein C-terminal S-isoprenylcysteine carboxyl O-methyltransferase activity"/>
    <property type="evidence" value="ECO:0007669"/>
    <property type="project" value="InterPro"/>
</dbReference>
<dbReference type="InterPro" id="IPR052527">
    <property type="entry name" value="Metal_cation-efflux_comp"/>
</dbReference>
<dbReference type="Pfam" id="PF04140">
    <property type="entry name" value="ICMT"/>
    <property type="match status" value="1"/>
</dbReference>
<keyword evidence="2 5" id="KW-0812">Transmembrane</keyword>
<feature type="transmembrane region" description="Helical" evidence="5">
    <location>
        <begin position="6"/>
        <end position="25"/>
    </location>
</feature>
<evidence type="ECO:0000313" key="7">
    <source>
        <dbReference type="Proteomes" id="UP000652231"/>
    </source>
</evidence>
<keyword evidence="7" id="KW-1185">Reference proteome</keyword>
<dbReference type="PANTHER" id="PTHR43847:SF1">
    <property type="entry name" value="BLL3993 PROTEIN"/>
    <property type="match status" value="1"/>
</dbReference>
<keyword evidence="4 5" id="KW-0472">Membrane</keyword>
<dbReference type="PANTHER" id="PTHR43847">
    <property type="entry name" value="BLL3993 PROTEIN"/>
    <property type="match status" value="1"/>
</dbReference>
<dbReference type="RefSeq" id="WP_188442563.1">
    <property type="nucleotide sequence ID" value="NZ_BMGK01000009.1"/>
</dbReference>
<accession>A0A8J2YBU6</accession>
<evidence type="ECO:0000256" key="3">
    <source>
        <dbReference type="ARBA" id="ARBA00022989"/>
    </source>
</evidence>
<dbReference type="Proteomes" id="UP000652231">
    <property type="component" value="Unassembled WGS sequence"/>
</dbReference>
<evidence type="ECO:0000256" key="1">
    <source>
        <dbReference type="ARBA" id="ARBA00004141"/>
    </source>
</evidence>
<name>A0A8J2YBU6_9FLAO</name>
<reference evidence="6" key="2">
    <citation type="submission" date="2020-09" db="EMBL/GenBank/DDBJ databases">
        <authorList>
            <person name="Sun Q."/>
            <person name="Zhou Y."/>
        </authorList>
    </citation>
    <scope>NUCLEOTIDE SEQUENCE</scope>
    <source>
        <strain evidence="6">CGMCC 1.12924</strain>
    </source>
</reference>
<feature type="transmembrane region" description="Helical" evidence="5">
    <location>
        <begin position="37"/>
        <end position="58"/>
    </location>
</feature>
<reference evidence="6" key="1">
    <citation type="journal article" date="2014" name="Int. J. Syst. Evol. Microbiol.">
        <title>Complete genome sequence of Corynebacterium casei LMG S-19264T (=DSM 44701T), isolated from a smear-ripened cheese.</title>
        <authorList>
            <consortium name="US DOE Joint Genome Institute (JGI-PGF)"/>
            <person name="Walter F."/>
            <person name="Albersmeier A."/>
            <person name="Kalinowski J."/>
            <person name="Ruckert C."/>
        </authorList>
    </citation>
    <scope>NUCLEOTIDE SEQUENCE</scope>
    <source>
        <strain evidence="6">CGMCC 1.12924</strain>
    </source>
</reference>
<dbReference type="AlphaFoldDB" id="A0A8J2YBU6"/>
<dbReference type="Gene3D" id="1.20.120.1630">
    <property type="match status" value="1"/>
</dbReference>
<proteinExistence type="predicted"/>
<feature type="transmembrane region" description="Helical" evidence="5">
    <location>
        <begin position="85"/>
        <end position="118"/>
    </location>
</feature>
<evidence type="ECO:0000256" key="5">
    <source>
        <dbReference type="SAM" id="Phobius"/>
    </source>
</evidence>
<comment type="caution">
    <text evidence="6">The sequence shown here is derived from an EMBL/GenBank/DDBJ whole genome shotgun (WGS) entry which is preliminary data.</text>
</comment>
<protein>
    <recommendedName>
        <fullName evidence="8">Protein-S-isoprenylcysteine O-methyltransferase</fullName>
    </recommendedName>
</protein>